<reference evidence="8 9" key="1">
    <citation type="submission" date="2014-07" db="EMBL/GenBank/DDBJ databases">
        <title>Draft genome sequence of Thalassospira xianhensis P-4 (MCCC 1A02616).</title>
        <authorList>
            <person name="Lai Q."/>
            <person name="Shao Z."/>
        </authorList>
    </citation>
    <scope>NUCLEOTIDE SEQUENCE [LARGE SCALE GENOMIC DNA]</scope>
    <source>
        <strain evidence="8 9">MCCC 1A02616</strain>
    </source>
</reference>
<organism evidence="8 9">
    <name type="scientific">Thalassospira xianhensis MCCC 1A02616</name>
    <dbReference type="NCBI Taxonomy" id="1177929"/>
    <lineage>
        <taxon>Bacteria</taxon>
        <taxon>Pseudomonadati</taxon>
        <taxon>Pseudomonadota</taxon>
        <taxon>Alphaproteobacteria</taxon>
        <taxon>Rhodospirillales</taxon>
        <taxon>Thalassospiraceae</taxon>
        <taxon>Thalassospira</taxon>
    </lineage>
</organism>
<dbReference type="InterPro" id="IPR041561">
    <property type="entry name" value="PglD_N"/>
</dbReference>
<keyword evidence="3" id="KW-0677">Repeat</keyword>
<dbReference type="Gene3D" id="2.160.10.10">
    <property type="entry name" value="Hexapeptide repeat proteins"/>
    <property type="match status" value="1"/>
</dbReference>
<feature type="active site" description="Proton acceptor" evidence="5">
    <location>
        <position position="139"/>
    </location>
</feature>
<evidence type="ECO:0000313" key="9">
    <source>
        <dbReference type="Proteomes" id="UP000252419"/>
    </source>
</evidence>
<evidence type="ECO:0000256" key="3">
    <source>
        <dbReference type="ARBA" id="ARBA00022737"/>
    </source>
</evidence>
<evidence type="ECO:0000256" key="4">
    <source>
        <dbReference type="ARBA" id="ARBA00023315"/>
    </source>
</evidence>
<dbReference type="InterPro" id="IPR018357">
    <property type="entry name" value="Hexapep_transf_CS"/>
</dbReference>
<accession>A0A367UJ88</accession>
<evidence type="ECO:0000313" key="8">
    <source>
        <dbReference type="EMBL" id="RCK07374.1"/>
    </source>
</evidence>
<dbReference type="Pfam" id="PF17836">
    <property type="entry name" value="PglD_N"/>
    <property type="match status" value="1"/>
</dbReference>
<keyword evidence="9" id="KW-1185">Reference proteome</keyword>
<dbReference type="PANTHER" id="PTHR43300:SF7">
    <property type="entry name" value="UDP-N-ACETYLBACILLOSAMINE N-ACETYLTRANSFERASE"/>
    <property type="match status" value="1"/>
</dbReference>
<dbReference type="PROSITE" id="PS00101">
    <property type="entry name" value="HEXAPEP_TRANSFERASES"/>
    <property type="match status" value="1"/>
</dbReference>
<dbReference type="GO" id="GO:0016746">
    <property type="term" value="F:acyltransferase activity"/>
    <property type="evidence" value="ECO:0007669"/>
    <property type="project" value="UniProtKB-KW"/>
</dbReference>
<dbReference type="CDD" id="cd03360">
    <property type="entry name" value="LbH_AT_putative"/>
    <property type="match status" value="1"/>
</dbReference>
<gene>
    <name evidence="8" type="ORF">TH5_03010</name>
</gene>
<dbReference type="Gene3D" id="3.40.50.20">
    <property type="match status" value="1"/>
</dbReference>
<dbReference type="Proteomes" id="UP000252419">
    <property type="component" value="Unassembled WGS sequence"/>
</dbReference>
<dbReference type="AlphaFoldDB" id="A0A367UJ88"/>
<evidence type="ECO:0000256" key="5">
    <source>
        <dbReference type="PIRSR" id="PIRSR620019-1"/>
    </source>
</evidence>
<comment type="caution">
    <text evidence="8">The sequence shown here is derived from an EMBL/GenBank/DDBJ whole genome shotgun (WGS) entry which is preliminary data.</text>
</comment>
<feature type="binding site" evidence="6">
    <location>
        <position position="72"/>
    </location>
    <ligand>
        <name>substrate</name>
    </ligand>
</feature>
<dbReference type="InterPro" id="IPR001451">
    <property type="entry name" value="Hexapep"/>
</dbReference>
<feature type="domain" description="PglD N-terminal" evidence="7">
    <location>
        <begin position="7"/>
        <end position="83"/>
    </location>
</feature>
<keyword evidence="2" id="KW-0808">Transferase</keyword>
<dbReference type="SUPFAM" id="SSF51161">
    <property type="entry name" value="Trimeric LpxA-like enzymes"/>
    <property type="match status" value="1"/>
</dbReference>
<sequence>MDNTAPLIIIGAGGHGRVAADTACESGWNVSGFLDLSLIKGTQLNGIEVLGDGKNTEPFSDFTGHAFFVGIGNGSIRWREFNTLTAAGLPVPNIIHPFTHISSSASIGRGTLVAAGAVVQANVQIGDAAIINTGARIDHDCQIGNGAMIAPGCVLCGDVIIGAHAFIGAGSIVTPGVTIGDGAFVGAGSVVIENIAKDAVHKPFRKLSLK</sequence>
<dbReference type="InterPro" id="IPR011004">
    <property type="entry name" value="Trimer_LpxA-like_sf"/>
</dbReference>
<feature type="site" description="Increases basicity of active site His" evidence="5">
    <location>
        <position position="140"/>
    </location>
</feature>
<protein>
    <recommendedName>
        <fullName evidence="7">PglD N-terminal domain-containing protein</fullName>
    </recommendedName>
</protein>
<comment type="similarity">
    <text evidence="1">Belongs to the transferase hexapeptide repeat family.</text>
</comment>
<evidence type="ECO:0000256" key="2">
    <source>
        <dbReference type="ARBA" id="ARBA00022679"/>
    </source>
</evidence>
<dbReference type="Pfam" id="PF00132">
    <property type="entry name" value="Hexapep"/>
    <property type="match status" value="2"/>
</dbReference>
<dbReference type="PANTHER" id="PTHR43300">
    <property type="entry name" value="ACETYLTRANSFERASE"/>
    <property type="match status" value="1"/>
</dbReference>
<evidence type="ECO:0000259" key="7">
    <source>
        <dbReference type="Pfam" id="PF17836"/>
    </source>
</evidence>
<dbReference type="RefSeq" id="WP_114120599.1">
    <property type="nucleotide sequence ID" value="NZ_JPWA01000002.1"/>
</dbReference>
<name>A0A367UJ88_9PROT</name>
<evidence type="ECO:0000256" key="6">
    <source>
        <dbReference type="PIRSR" id="PIRSR620019-2"/>
    </source>
</evidence>
<dbReference type="EMBL" id="JPWA01000002">
    <property type="protein sequence ID" value="RCK07374.1"/>
    <property type="molecule type" value="Genomic_DNA"/>
</dbReference>
<proteinExistence type="inferred from homology"/>
<dbReference type="InterPro" id="IPR020019">
    <property type="entry name" value="AcTrfase_PglD-like"/>
</dbReference>
<dbReference type="NCBIfam" id="TIGR03570">
    <property type="entry name" value="NeuD_NnaD"/>
    <property type="match status" value="1"/>
</dbReference>
<dbReference type="InterPro" id="IPR050179">
    <property type="entry name" value="Trans_hexapeptide_repeat"/>
</dbReference>
<keyword evidence="4" id="KW-0012">Acyltransferase</keyword>
<evidence type="ECO:0000256" key="1">
    <source>
        <dbReference type="ARBA" id="ARBA00007274"/>
    </source>
</evidence>